<dbReference type="GO" id="GO:0015937">
    <property type="term" value="P:coenzyme A biosynthetic process"/>
    <property type="evidence" value="ECO:0007669"/>
    <property type="project" value="TreeGrafter"/>
</dbReference>
<protein>
    <recommendedName>
        <fullName evidence="3">Cytidyltransferase-like domain-containing protein</fullName>
    </recommendedName>
</protein>
<evidence type="ECO:0000313" key="1">
    <source>
        <dbReference type="EMBL" id="KAJ5096008.1"/>
    </source>
</evidence>
<comment type="caution">
    <text evidence="1">The sequence shown here is derived from an EMBL/GenBank/DDBJ whole genome shotgun (WGS) entry which is preliminary data.</text>
</comment>
<gene>
    <name evidence="1" type="ORF">NUU61_005364</name>
</gene>
<evidence type="ECO:0000313" key="2">
    <source>
        <dbReference type="Proteomes" id="UP001141434"/>
    </source>
</evidence>
<organism evidence="1 2">
    <name type="scientific">Penicillium alfredii</name>
    <dbReference type="NCBI Taxonomy" id="1506179"/>
    <lineage>
        <taxon>Eukaryota</taxon>
        <taxon>Fungi</taxon>
        <taxon>Dikarya</taxon>
        <taxon>Ascomycota</taxon>
        <taxon>Pezizomycotina</taxon>
        <taxon>Eurotiomycetes</taxon>
        <taxon>Eurotiomycetidae</taxon>
        <taxon>Eurotiales</taxon>
        <taxon>Aspergillaceae</taxon>
        <taxon>Penicillium</taxon>
    </lineage>
</organism>
<dbReference type="GO" id="GO:0004140">
    <property type="term" value="F:dephospho-CoA kinase activity"/>
    <property type="evidence" value="ECO:0007669"/>
    <property type="project" value="TreeGrafter"/>
</dbReference>
<sequence>MASNRTSPSSALLLLPPPPSFSFGSVKDAFEPSVSDALTRLSEPLDGSNHIATLDLALAIPDLLSPSCRPRARVFATLQHYLTSIYTLIGAVCAARNIELDSPGGIDARVVFVDYTAADQTGFGSSQFGPILDLQSLATSKRSWDYIFHLNNTTGKALTSTFVSSLPAQSKERMAASLQAISSKPDWTIPQPLLVPDEQQPLTPHYSVAVGGTFDHLHVGHKLLLTATMLASEPLGQADPDSERLLTVGVSCDALLANKKYAEVLESWEERFQGASSFLTAITDFSPGPNAPRVERVSVPGPNGNFVRVQVQPSLTFKFVEISDPFGPTITEKSITALVVSKETHAGGIAVNGERAKQGWKGLAIFEVDVLHSGDAAAATATDVESFDSKISSTEIRRRRMDRAKV</sequence>
<dbReference type="Gene3D" id="3.40.50.620">
    <property type="entry name" value="HUPs"/>
    <property type="match status" value="1"/>
</dbReference>
<dbReference type="EMBL" id="JAPMSZ010000007">
    <property type="protein sequence ID" value="KAJ5096008.1"/>
    <property type="molecule type" value="Genomic_DNA"/>
</dbReference>
<dbReference type="Proteomes" id="UP001141434">
    <property type="component" value="Unassembled WGS sequence"/>
</dbReference>
<reference evidence="1" key="1">
    <citation type="submission" date="2022-11" db="EMBL/GenBank/DDBJ databases">
        <authorList>
            <person name="Petersen C."/>
        </authorList>
    </citation>
    <scope>NUCLEOTIDE SEQUENCE</scope>
    <source>
        <strain evidence="1">IBT 34128</strain>
    </source>
</reference>
<dbReference type="AlphaFoldDB" id="A0A9W9F9D7"/>
<evidence type="ECO:0008006" key="3">
    <source>
        <dbReference type="Google" id="ProtNLM"/>
    </source>
</evidence>
<dbReference type="PANTHER" id="PTHR10695">
    <property type="entry name" value="DEPHOSPHO-COA KINASE-RELATED"/>
    <property type="match status" value="1"/>
</dbReference>
<dbReference type="RefSeq" id="XP_056511559.1">
    <property type="nucleotide sequence ID" value="XM_056655946.1"/>
</dbReference>
<dbReference type="OrthoDB" id="330671at2759"/>
<dbReference type="InterPro" id="IPR014729">
    <property type="entry name" value="Rossmann-like_a/b/a_fold"/>
</dbReference>
<reference evidence="1" key="2">
    <citation type="journal article" date="2023" name="IMA Fungus">
        <title>Comparative genomic study of the Penicillium genus elucidates a diverse pangenome and 15 lateral gene transfer events.</title>
        <authorList>
            <person name="Petersen C."/>
            <person name="Sorensen T."/>
            <person name="Nielsen M.R."/>
            <person name="Sondergaard T.E."/>
            <person name="Sorensen J.L."/>
            <person name="Fitzpatrick D.A."/>
            <person name="Frisvad J.C."/>
            <person name="Nielsen K.L."/>
        </authorList>
    </citation>
    <scope>NUCLEOTIDE SEQUENCE</scope>
    <source>
        <strain evidence="1">IBT 34128</strain>
    </source>
</reference>
<proteinExistence type="predicted"/>
<dbReference type="PANTHER" id="PTHR10695:SF46">
    <property type="entry name" value="BIFUNCTIONAL COENZYME A SYNTHASE-RELATED"/>
    <property type="match status" value="1"/>
</dbReference>
<name>A0A9W9F9D7_9EURO</name>
<keyword evidence="2" id="KW-1185">Reference proteome</keyword>
<dbReference type="GeneID" id="81395114"/>
<accession>A0A9W9F9D7</accession>
<dbReference type="SUPFAM" id="SSF52374">
    <property type="entry name" value="Nucleotidylyl transferase"/>
    <property type="match status" value="1"/>
</dbReference>